<reference evidence="2" key="1">
    <citation type="journal article" date="2014" name="Int. J. Syst. Evol. Microbiol.">
        <title>Complete genome sequence of Corynebacterium casei LMG S-19264T (=DSM 44701T), isolated from a smear-ripened cheese.</title>
        <authorList>
            <consortium name="US DOE Joint Genome Institute (JGI-PGF)"/>
            <person name="Walter F."/>
            <person name="Albersmeier A."/>
            <person name="Kalinowski J."/>
            <person name="Ruckert C."/>
        </authorList>
    </citation>
    <scope>NUCLEOTIDE SEQUENCE</scope>
    <source>
        <strain evidence="2">CGMCC 1.15725</strain>
    </source>
</reference>
<proteinExistence type="predicted"/>
<gene>
    <name evidence="2" type="ORF">GCM10011611_03110</name>
</gene>
<reference evidence="2" key="2">
    <citation type="submission" date="2020-09" db="EMBL/GenBank/DDBJ databases">
        <authorList>
            <person name="Sun Q."/>
            <person name="Zhou Y."/>
        </authorList>
    </citation>
    <scope>NUCLEOTIDE SEQUENCE</scope>
    <source>
        <strain evidence="2">CGMCC 1.15725</strain>
    </source>
</reference>
<dbReference type="EMBL" id="BMJQ01000001">
    <property type="protein sequence ID" value="GGF00901.1"/>
    <property type="molecule type" value="Genomic_DNA"/>
</dbReference>
<organism evidence="2 3">
    <name type="scientific">Aliidongia dinghuensis</name>
    <dbReference type="NCBI Taxonomy" id="1867774"/>
    <lineage>
        <taxon>Bacteria</taxon>
        <taxon>Pseudomonadati</taxon>
        <taxon>Pseudomonadota</taxon>
        <taxon>Alphaproteobacteria</taxon>
        <taxon>Rhodospirillales</taxon>
        <taxon>Dongiaceae</taxon>
        <taxon>Aliidongia</taxon>
    </lineage>
</organism>
<evidence type="ECO:0000313" key="2">
    <source>
        <dbReference type="EMBL" id="GGF00901.1"/>
    </source>
</evidence>
<name>A0A8J3E1H3_9PROT</name>
<comment type="caution">
    <text evidence="2">The sequence shown here is derived from an EMBL/GenBank/DDBJ whole genome shotgun (WGS) entry which is preliminary data.</text>
</comment>
<dbReference type="Proteomes" id="UP000646365">
    <property type="component" value="Unassembled WGS sequence"/>
</dbReference>
<feature type="signal peptide" evidence="1">
    <location>
        <begin position="1"/>
        <end position="25"/>
    </location>
</feature>
<keyword evidence="3" id="KW-1185">Reference proteome</keyword>
<keyword evidence="1" id="KW-0732">Signal</keyword>
<feature type="chain" id="PRO_5035306060" evidence="1">
    <location>
        <begin position="26"/>
        <end position="164"/>
    </location>
</feature>
<sequence length="164" mass="17829">MTFKNMAPIGIALAILAATSSPSLAGESRFSSTWTPDAKADLVKMLHLHQWDDEVITRSLDRFAYYLGLGHAPSGQEMVVEGVRGDTIAVALDPSGIRGMPGCEIGSMTMKNPLRSKTTVSGVFCPSGSSWRYAPHFLEITEMDANNRTLRTTDVTDIGKKRPK</sequence>
<evidence type="ECO:0000256" key="1">
    <source>
        <dbReference type="SAM" id="SignalP"/>
    </source>
</evidence>
<dbReference type="AlphaFoldDB" id="A0A8J3E1H3"/>
<protein>
    <submittedName>
        <fullName evidence="2">Uncharacterized protein</fullName>
    </submittedName>
</protein>
<dbReference type="RefSeq" id="WP_189041717.1">
    <property type="nucleotide sequence ID" value="NZ_BMJQ01000001.1"/>
</dbReference>
<evidence type="ECO:0000313" key="3">
    <source>
        <dbReference type="Proteomes" id="UP000646365"/>
    </source>
</evidence>
<accession>A0A8J3E1H3</accession>